<dbReference type="OrthoDB" id="3219396at2759"/>
<proteinExistence type="predicted"/>
<evidence type="ECO:0000313" key="2">
    <source>
        <dbReference type="EMBL" id="EFC43040.1"/>
    </source>
</evidence>
<evidence type="ECO:0000313" key="3">
    <source>
        <dbReference type="Proteomes" id="UP000006671"/>
    </source>
</evidence>
<evidence type="ECO:0000259" key="1">
    <source>
        <dbReference type="Pfam" id="PF00646"/>
    </source>
</evidence>
<dbReference type="InParanoid" id="D2VJH5"/>
<dbReference type="Pfam" id="PF00646">
    <property type="entry name" value="F-box"/>
    <property type="match status" value="1"/>
</dbReference>
<dbReference type="RefSeq" id="XP_002675784.1">
    <property type="nucleotide sequence ID" value="XM_002675738.1"/>
</dbReference>
<sequence>MLCDEILPSNMKRLKDVFKTSPIKRKLKSTDDIEFYQESWDYIAQQVCGFILPRFNTWMDIDNLDEHILLAVQKICCSNHDNKIFTCVVDNIAELAGKVHKILYQPLILKKFFKDQEIDFKLINSDDTSLAFDISSLEGVKIQKQYFSTDIVLNIMSYLSGKELNFMSMLSKEWSTLLSNNLVWRYIHKLRTSLPQEVSSRIGNWKFFTVLNNANLLQLPHQAQLTKIVSAFKPHFSNNPCVFNQFITNIFSNTCIIDHSTSHEYSYDKLDATLFIHWPSKEATRLSFSISYDNDNEFRGCSKSNYVPPALHLSLSDENYSFGGMSLFQSSLSDASPFIGRYFATEMNGKMATCFLICLITLSFGEEWLNKIYQY</sequence>
<reference evidence="2 3" key="1">
    <citation type="journal article" date="2010" name="Cell">
        <title>The genome of Naegleria gruberi illuminates early eukaryotic versatility.</title>
        <authorList>
            <person name="Fritz-Laylin L.K."/>
            <person name="Prochnik S.E."/>
            <person name="Ginger M.L."/>
            <person name="Dacks J.B."/>
            <person name="Carpenter M.L."/>
            <person name="Field M.C."/>
            <person name="Kuo A."/>
            <person name="Paredez A."/>
            <person name="Chapman J."/>
            <person name="Pham J."/>
            <person name="Shu S."/>
            <person name="Neupane R."/>
            <person name="Cipriano M."/>
            <person name="Mancuso J."/>
            <person name="Tu H."/>
            <person name="Salamov A."/>
            <person name="Lindquist E."/>
            <person name="Shapiro H."/>
            <person name="Lucas S."/>
            <person name="Grigoriev I.V."/>
            <person name="Cande W.Z."/>
            <person name="Fulton C."/>
            <person name="Rokhsar D.S."/>
            <person name="Dawson S.C."/>
        </authorList>
    </citation>
    <scope>NUCLEOTIDE SEQUENCE [LARGE SCALE GENOMIC DNA]</scope>
    <source>
        <strain evidence="2 3">NEG-M</strain>
    </source>
</reference>
<dbReference type="Gene3D" id="1.20.1280.50">
    <property type="match status" value="1"/>
</dbReference>
<dbReference type="InterPro" id="IPR001810">
    <property type="entry name" value="F-box_dom"/>
</dbReference>
<dbReference type="InterPro" id="IPR036047">
    <property type="entry name" value="F-box-like_dom_sf"/>
</dbReference>
<dbReference type="AlphaFoldDB" id="D2VJH5"/>
<dbReference type="EMBL" id="GG738876">
    <property type="protein sequence ID" value="EFC43040.1"/>
    <property type="molecule type" value="Genomic_DNA"/>
</dbReference>
<keyword evidence="3" id="KW-1185">Reference proteome</keyword>
<dbReference type="GeneID" id="8853014"/>
<dbReference type="Proteomes" id="UP000006671">
    <property type="component" value="Unassembled WGS sequence"/>
</dbReference>
<gene>
    <name evidence="2" type="ORF">NAEGRDRAFT_69040</name>
</gene>
<feature type="domain" description="F-box" evidence="1">
    <location>
        <begin position="149"/>
        <end position="185"/>
    </location>
</feature>
<protein>
    <recommendedName>
        <fullName evidence="1">F-box domain-containing protein</fullName>
    </recommendedName>
</protein>
<dbReference type="SUPFAM" id="SSF81383">
    <property type="entry name" value="F-box domain"/>
    <property type="match status" value="1"/>
</dbReference>
<name>D2VJH5_NAEGR</name>
<accession>D2VJH5</accession>
<dbReference type="VEuPathDB" id="AmoebaDB:NAEGRDRAFT_69040"/>
<organism evidence="3">
    <name type="scientific">Naegleria gruberi</name>
    <name type="common">Amoeba</name>
    <dbReference type="NCBI Taxonomy" id="5762"/>
    <lineage>
        <taxon>Eukaryota</taxon>
        <taxon>Discoba</taxon>
        <taxon>Heterolobosea</taxon>
        <taxon>Tetramitia</taxon>
        <taxon>Eutetramitia</taxon>
        <taxon>Vahlkampfiidae</taxon>
        <taxon>Naegleria</taxon>
    </lineage>
</organism>
<dbReference type="KEGG" id="ngr:NAEGRDRAFT_69040"/>